<accession>A0A0F3QHA9</accession>
<comment type="caution">
    <text evidence="2">The sequence shown here is derived from an EMBL/GenBank/DDBJ whole genome shotgun (WGS) entry which is preliminary data.</text>
</comment>
<dbReference type="Proteomes" id="UP000033689">
    <property type="component" value="Unassembled WGS sequence"/>
</dbReference>
<feature type="region of interest" description="Disordered" evidence="1">
    <location>
        <begin position="1"/>
        <end position="77"/>
    </location>
</feature>
<dbReference type="STRING" id="33990.A3306_05835"/>
<organism evidence="2 3">
    <name type="scientific">Rickettsia bellii str. RML Mogi</name>
    <dbReference type="NCBI Taxonomy" id="1359194"/>
    <lineage>
        <taxon>Bacteria</taxon>
        <taxon>Pseudomonadati</taxon>
        <taxon>Pseudomonadota</taxon>
        <taxon>Alphaproteobacteria</taxon>
        <taxon>Rickettsiales</taxon>
        <taxon>Rickettsiaceae</taxon>
        <taxon>Rickettsieae</taxon>
        <taxon>Rickettsia</taxon>
        <taxon>belli group</taxon>
    </lineage>
</organism>
<feature type="compositionally biased region" description="Basic and acidic residues" evidence="1">
    <location>
        <begin position="56"/>
        <end position="71"/>
    </location>
</feature>
<protein>
    <submittedName>
        <fullName evidence="2">Uncharacterized protein</fullName>
    </submittedName>
</protein>
<dbReference type="EMBL" id="LAOJ01000001">
    <property type="protein sequence ID" value="KJV91938.1"/>
    <property type="molecule type" value="Genomic_DNA"/>
</dbReference>
<sequence length="171" mass="17766">MSKESLKSSINTPEEGVKSAEESNKLKPSINTPEGVNIQNPEPVQDQEQPAPSNSQEEKKTRKILKDDPKLKGTRMARAGAAATALAGATAEAGYHVTAGVVKGVGKIAAHDIVGGVEHIVEGVAKGGSKVATAVSKAADPLDKARKGGKIKEEGQHSPGLYDKALNTVIR</sequence>
<feature type="compositionally biased region" description="Basic and acidic residues" evidence="1">
    <location>
        <begin position="15"/>
        <end position="25"/>
    </location>
</feature>
<dbReference type="PATRIC" id="fig|1359194.3.peg.566"/>
<dbReference type="RefSeq" id="WP_231569886.1">
    <property type="nucleotide sequence ID" value="NZ_LAOJ01000001.1"/>
</dbReference>
<dbReference type="AlphaFoldDB" id="A0A0F3QHA9"/>
<reference evidence="2 3" key="1">
    <citation type="submission" date="2015-02" db="EMBL/GenBank/DDBJ databases">
        <title>Genome Sequencing of Rickettsiales.</title>
        <authorList>
            <person name="Daugherty S.C."/>
            <person name="Su Q."/>
            <person name="Abolude K."/>
            <person name="Beier-Sexton M."/>
            <person name="Carlyon J.A."/>
            <person name="Carter R."/>
            <person name="Day N.P."/>
            <person name="Dumler S.J."/>
            <person name="Dyachenko V."/>
            <person name="Godinez A."/>
            <person name="Kurtti T.J."/>
            <person name="Lichay M."/>
            <person name="Mullins K.E."/>
            <person name="Ott S."/>
            <person name="Pappas-Brown V."/>
            <person name="Paris D.H."/>
            <person name="Patel P."/>
            <person name="Richards A.L."/>
            <person name="Sadzewicz L."/>
            <person name="Sears K."/>
            <person name="Seidman D."/>
            <person name="Sengamalay N."/>
            <person name="Stenos J."/>
            <person name="Tallon L.J."/>
            <person name="Vincent G."/>
            <person name="Fraser C.M."/>
            <person name="Munderloh U."/>
            <person name="Dunning-Hotopp J.C."/>
        </authorList>
    </citation>
    <scope>NUCLEOTIDE SEQUENCE [LARGE SCALE GENOMIC DNA]</scope>
    <source>
        <strain evidence="2 3">RML Mogi</strain>
    </source>
</reference>
<evidence type="ECO:0000313" key="3">
    <source>
        <dbReference type="Proteomes" id="UP000033689"/>
    </source>
</evidence>
<evidence type="ECO:0000313" key="2">
    <source>
        <dbReference type="EMBL" id="KJV91938.1"/>
    </source>
</evidence>
<gene>
    <name evidence="2" type="ORF">RBEMOGI_0554</name>
</gene>
<name>A0A0F3QHA9_RICBE</name>
<proteinExistence type="predicted"/>
<evidence type="ECO:0000256" key="1">
    <source>
        <dbReference type="SAM" id="MobiDB-lite"/>
    </source>
</evidence>
<feature type="compositionally biased region" description="Polar residues" evidence="1">
    <location>
        <begin position="29"/>
        <end position="55"/>
    </location>
</feature>